<evidence type="ECO:0000256" key="3">
    <source>
        <dbReference type="PROSITE-ProRule" id="PRU00339"/>
    </source>
</evidence>
<dbReference type="EMBL" id="BIFS01000001">
    <property type="protein sequence ID" value="GCE21527.1"/>
    <property type="molecule type" value="Genomic_DNA"/>
</dbReference>
<organism evidence="4 5">
    <name type="scientific">Dictyobacter kobayashii</name>
    <dbReference type="NCBI Taxonomy" id="2014872"/>
    <lineage>
        <taxon>Bacteria</taxon>
        <taxon>Bacillati</taxon>
        <taxon>Chloroflexota</taxon>
        <taxon>Ktedonobacteria</taxon>
        <taxon>Ktedonobacterales</taxon>
        <taxon>Dictyobacteraceae</taxon>
        <taxon>Dictyobacter</taxon>
    </lineage>
</organism>
<evidence type="ECO:0000313" key="4">
    <source>
        <dbReference type="EMBL" id="GCE21527.1"/>
    </source>
</evidence>
<dbReference type="Gene3D" id="1.25.40.10">
    <property type="entry name" value="Tetratricopeptide repeat domain"/>
    <property type="match status" value="2"/>
</dbReference>
<dbReference type="InterPro" id="IPR019734">
    <property type="entry name" value="TPR_rpt"/>
</dbReference>
<dbReference type="GO" id="GO:0004016">
    <property type="term" value="F:adenylate cyclase activity"/>
    <property type="evidence" value="ECO:0007669"/>
    <property type="project" value="TreeGrafter"/>
</dbReference>
<proteinExistence type="predicted"/>
<dbReference type="Proteomes" id="UP000287188">
    <property type="component" value="Unassembled WGS sequence"/>
</dbReference>
<comment type="caution">
    <text evidence="4">The sequence shown here is derived from an EMBL/GenBank/DDBJ whole genome shotgun (WGS) entry which is preliminary data.</text>
</comment>
<dbReference type="InterPro" id="IPR011990">
    <property type="entry name" value="TPR-like_helical_dom_sf"/>
</dbReference>
<dbReference type="SUPFAM" id="SSF48452">
    <property type="entry name" value="TPR-like"/>
    <property type="match status" value="1"/>
</dbReference>
<dbReference type="PROSITE" id="PS50005">
    <property type="entry name" value="TPR"/>
    <property type="match status" value="1"/>
</dbReference>
<evidence type="ECO:0000313" key="5">
    <source>
        <dbReference type="Proteomes" id="UP000287188"/>
    </source>
</evidence>
<dbReference type="PANTHER" id="PTHR16305:SF28">
    <property type="entry name" value="GUANYLATE CYCLASE DOMAIN-CONTAINING PROTEIN"/>
    <property type="match status" value="1"/>
</dbReference>
<name>A0A402AR10_9CHLR</name>
<protein>
    <submittedName>
        <fullName evidence="4">Uncharacterized protein</fullName>
    </submittedName>
</protein>
<keyword evidence="3" id="KW-0802">TPR repeat</keyword>
<keyword evidence="1" id="KW-0547">Nucleotide-binding</keyword>
<accession>A0A402AR10</accession>
<dbReference type="GO" id="GO:0005737">
    <property type="term" value="C:cytoplasm"/>
    <property type="evidence" value="ECO:0007669"/>
    <property type="project" value="TreeGrafter"/>
</dbReference>
<evidence type="ECO:0000256" key="1">
    <source>
        <dbReference type="ARBA" id="ARBA00022741"/>
    </source>
</evidence>
<evidence type="ECO:0000256" key="2">
    <source>
        <dbReference type="ARBA" id="ARBA00022840"/>
    </source>
</evidence>
<dbReference type="PANTHER" id="PTHR16305">
    <property type="entry name" value="TESTICULAR SOLUBLE ADENYLYL CYCLASE"/>
    <property type="match status" value="1"/>
</dbReference>
<sequence length="546" mass="61268">MPSSVQGVLAARLAQLSTRAREIANVAAVIGREFTFPVLARASGKEEESVVLGLDELWQRRMVREQAAGTPNAYDFSHGKLREQIYVSLSPIQRRLLHQRVAEALKALYSEELDSISGQIAAHYEQAGSVGQAITFYQRAATAASRLYAHSEARYALERAVSLFSTPQPGPGTPKVAWETMASVYVALGDVLAEINAFEEARKAYQQALTAIPLAAEFWRARLHWKLATTWVFAVDQDLDSWRVHAQPEFMEAERILHAMADHDTPEWREEWIALQFAHIWPRRNSAEDMLAAIEKARPLVEQHGSPRQRRLLAESIGIYNAVHERYVIPAQRIIAWRERLAALEPSADEAQRGIDLTVLGIGLWCASQFDEAEEQLNAALQIGERTGNAWLQNNCLTFLSLVYRRRGQVEAMRQLLVQAQAAGVAQQNSIFSGHQAWLAWRAGDLEQAESYGRAALLQDRYQLFRTNAFMWTGRWPLIGIALIQERYAAASAEIRLLFDTIQQPPPAPLEDLLQAALRAWDDGKQNEASSLMQSAVPLAEQLGYL</sequence>
<feature type="repeat" description="TPR" evidence="3">
    <location>
        <begin position="182"/>
        <end position="215"/>
    </location>
</feature>
<reference evidence="5" key="1">
    <citation type="submission" date="2018-12" db="EMBL/GenBank/DDBJ databases">
        <title>Tengunoibacter tsumagoiensis gen. nov., sp. nov., Dictyobacter kobayashii sp. nov., D. alpinus sp. nov., and D. joshuensis sp. nov. and description of Dictyobacteraceae fam. nov. within the order Ktedonobacterales isolated from Tengu-no-mugimeshi.</title>
        <authorList>
            <person name="Wang C.M."/>
            <person name="Zheng Y."/>
            <person name="Sakai Y."/>
            <person name="Toyoda A."/>
            <person name="Minakuchi Y."/>
            <person name="Abe K."/>
            <person name="Yokota A."/>
            <person name="Yabe S."/>
        </authorList>
    </citation>
    <scope>NUCLEOTIDE SEQUENCE [LARGE SCALE GENOMIC DNA]</scope>
    <source>
        <strain evidence="5">Uno11</strain>
    </source>
</reference>
<dbReference type="AlphaFoldDB" id="A0A402AR10"/>
<keyword evidence="2" id="KW-0067">ATP-binding</keyword>
<gene>
    <name evidence="4" type="ORF">KDK_53270</name>
</gene>
<keyword evidence="5" id="KW-1185">Reference proteome</keyword>
<dbReference type="GO" id="GO:0005524">
    <property type="term" value="F:ATP binding"/>
    <property type="evidence" value="ECO:0007669"/>
    <property type="project" value="UniProtKB-KW"/>
</dbReference>